<feature type="region of interest" description="Disordered" evidence="1">
    <location>
        <begin position="255"/>
        <end position="276"/>
    </location>
</feature>
<reference evidence="2" key="2">
    <citation type="submission" date="2023-05" db="EMBL/GenBank/DDBJ databases">
        <authorList>
            <person name="Schelkunov M.I."/>
        </authorList>
    </citation>
    <scope>NUCLEOTIDE SEQUENCE</scope>
    <source>
        <strain evidence="2">Hsosn_3</strain>
        <tissue evidence="2">Leaf</tissue>
    </source>
</reference>
<organism evidence="2 3">
    <name type="scientific">Heracleum sosnowskyi</name>
    <dbReference type="NCBI Taxonomy" id="360622"/>
    <lineage>
        <taxon>Eukaryota</taxon>
        <taxon>Viridiplantae</taxon>
        <taxon>Streptophyta</taxon>
        <taxon>Embryophyta</taxon>
        <taxon>Tracheophyta</taxon>
        <taxon>Spermatophyta</taxon>
        <taxon>Magnoliopsida</taxon>
        <taxon>eudicotyledons</taxon>
        <taxon>Gunneridae</taxon>
        <taxon>Pentapetalae</taxon>
        <taxon>asterids</taxon>
        <taxon>campanulids</taxon>
        <taxon>Apiales</taxon>
        <taxon>Apiaceae</taxon>
        <taxon>Apioideae</taxon>
        <taxon>apioid superclade</taxon>
        <taxon>Tordylieae</taxon>
        <taxon>Tordyliinae</taxon>
        <taxon>Heracleum</taxon>
    </lineage>
</organism>
<reference evidence="2" key="1">
    <citation type="submission" date="2023-02" db="EMBL/GenBank/DDBJ databases">
        <title>Genome of toxic invasive species Heracleum sosnowskyi carries increased number of genes despite the absence of recent whole-genome duplications.</title>
        <authorList>
            <person name="Schelkunov M."/>
            <person name="Shtratnikova V."/>
            <person name="Makarenko M."/>
            <person name="Klepikova A."/>
            <person name="Omelchenko D."/>
            <person name="Novikova G."/>
            <person name="Obukhova E."/>
            <person name="Bogdanov V."/>
            <person name="Penin A."/>
            <person name="Logacheva M."/>
        </authorList>
    </citation>
    <scope>NUCLEOTIDE SEQUENCE</scope>
    <source>
        <strain evidence="2">Hsosn_3</strain>
        <tissue evidence="2">Leaf</tissue>
    </source>
</reference>
<accession>A0AAD8MES0</accession>
<sequence>MKSDFEDGGVAKMKRKLLNIDKDSSVDRITNLYSNWKDPWCTGPDRDGPDRETKIQLRIPSEIETKMIMALLALSSSATTSRFGVEAHKSFLPKPVVFYRNRFFKRKGVSVADSFLASYKQGLLCFKIAKAGSCRCSFCLLRSVKQMRRGESVGLEIPVTCLMSHFELDKSNVIGKSPGVQRAFGYNSALNDDIVFRSNTIGHNIFLTRNTRNWSSSPLGDDFPVCHGDRTNVVHSGSGNVPRKPQTQVDFATPFGSSKFISRHKPRRANGHPFRK</sequence>
<feature type="compositionally biased region" description="Basic residues" evidence="1">
    <location>
        <begin position="261"/>
        <end position="276"/>
    </location>
</feature>
<dbReference type="EMBL" id="JAUIZM010000008">
    <property type="protein sequence ID" value="KAK1370217.1"/>
    <property type="molecule type" value="Genomic_DNA"/>
</dbReference>
<evidence type="ECO:0000313" key="3">
    <source>
        <dbReference type="Proteomes" id="UP001237642"/>
    </source>
</evidence>
<keyword evidence="3" id="KW-1185">Reference proteome</keyword>
<name>A0AAD8MES0_9APIA</name>
<dbReference type="AlphaFoldDB" id="A0AAD8MES0"/>
<evidence type="ECO:0000313" key="2">
    <source>
        <dbReference type="EMBL" id="KAK1370217.1"/>
    </source>
</evidence>
<dbReference type="Proteomes" id="UP001237642">
    <property type="component" value="Unassembled WGS sequence"/>
</dbReference>
<gene>
    <name evidence="2" type="ORF">POM88_036309</name>
</gene>
<comment type="caution">
    <text evidence="2">The sequence shown here is derived from an EMBL/GenBank/DDBJ whole genome shotgun (WGS) entry which is preliminary data.</text>
</comment>
<evidence type="ECO:0000256" key="1">
    <source>
        <dbReference type="SAM" id="MobiDB-lite"/>
    </source>
</evidence>
<protein>
    <submittedName>
        <fullName evidence="2">Uncharacterized protein</fullName>
    </submittedName>
</protein>
<proteinExistence type="predicted"/>